<evidence type="ECO:0000256" key="3">
    <source>
        <dbReference type="ARBA" id="ARBA00022525"/>
    </source>
</evidence>
<evidence type="ECO:0000256" key="6">
    <source>
        <dbReference type="SAM" id="MobiDB-lite"/>
    </source>
</evidence>
<evidence type="ECO:0000313" key="8">
    <source>
        <dbReference type="Proteomes" id="UP000291130"/>
    </source>
</evidence>
<dbReference type="KEGG" id="ptk:EXN22_19205"/>
<sequence>MQVVPSKSFQSSTTVASAAEQQPVPRRPQAPELTGANPARQQILACSVGQLVRHLHPGVQGEARQVRMAFAQQELRVFARIADCCSAGLAPVQQAQLHAHQQSSQAMLNATLPEMLGLGTQSTLPFFDKLIDLIGVIRDDYLSVYQHVLDVYTRFYAAFTDQITSKMSDYFEADKDGKKIKFKRDEFQRQLDSLISSFQNAPSQLVPIPGAAPMTEDEARNWQRALGLPDHCLSSNGSGGWAVYLDNTPVLAIRNSLPSASKPPKPPKPHEIDTARFNAWQSSFNSQEERLKNMLQSITSKYANANTYHDNFNKTLSAHLSQYADLLKHMTTL</sequence>
<dbReference type="Pfam" id="PF06511">
    <property type="entry name" value="T3SS_TC"/>
    <property type="match status" value="1"/>
</dbReference>
<evidence type="ECO:0000256" key="1">
    <source>
        <dbReference type="ARBA" id="ARBA00004613"/>
    </source>
</evidence>
<gene>
    <name evidence="7" type="ORF">EXN22_19205</name>
</gene>
<comment type="subcellular location">
    <subcellularLocation>
        <location evidence="1">Secreted</location>
    </subcellularLocation>
</comment>
<keyword evidence="3" id="KW-0964">Secreted</keyword>
<dbReference type="RefSeq" id="WP_130265557.1">
    <property type="nucleotide sequence ID" value="NZ_CP035952.1"/>
</dbReference>
<evidence type="ECO:0000256" key="5">
    <source>
        <dbReference type="ARBA" id="ARBA00023054"/>
    </source>
</evidence>
<keyword evidence="4" id="KW-0843">Virulence</keyword>
<keyword evidence="8" id="KW-1185">Reference proteome</keyword>
<evidence type="ECO:0000256" key="2">
    <source>
        <dbReference type="ARBA" id="ARBA00007741"/>
    </source>
</evidence>
<dbReference type="AlphaFoldDB" id="A0A411MLT0"/>
<feature type="region of interest" description="Disordered" evidence="6">
    <location>
        <begin position="1"/>
        <end position="35"/>
    </location>
</feature>
<reference evidence="7 8" key="1">
    <citation type="submission" date="2019-02" db="EMBL/GenBank/DDBJ databases">
        <title>Complete genome sequence of Pseudomonas sp. SNU WT1 isolated from rainbow trout.</title>
        <authorList>
            <person name="Oh W.T."/>
            <person name="Park S.C."/>
        </authorList>
    </citation>
    <scope>NUCLEOTIDE SEQUENCE [LARGE SCALE GENOMIC DNA]</scope>
    <source>
        <strain evidence="7 8">SNU WT1</strain>
    </source>
</reference>
<comment type="similarity">
    <text evidence="2">Belongs to the invasin protein D family.</text>
</comment>
<protein>
    <submittedName>
        <fullName evidence="7">IpaD/SipD/SspD family type III secretion system needle tip protein</fullName>
    </submittedName>
</protein>
<feature type="compositionally biased region" description="Polar residues" evidence="6">
    <location>
        <begin position="1"/>
        <end position="20"/>
    </location>
</feature>
<evidence type="ECO:0000313" key="7">
    <source>
        <dbReference type="EMBL" id="QBF27712.1"/>
    </source>
</evidence>
<accession>A0A411MLT0</accession>
<dbReference type="Gene3D" id="1.20.1710.10">
    <property type="entry name" value="IpaD-like"/>
    <property type="match status" value="1"/>
</dbReference>
<dbReference type="SUPFAM" id="SSF140693">
    <property type="entry name" value="IpaD-like"/>
    <property type="match status" value="1"/>
</dbReference>
<organism evidence="7 8">
    <name type="scientific">Pseudomonas tructae</name>
    <dbReference type="NCBI Taxonomy" id="2518644"/>
    <lineage>
        <taxon>Bacteria</taxon>
        <taxon>Pseudomonadati</taxon>
        <taxon>Pseudomonadota</taxon>
        <taxon>Gammaproteobacteria</taxon>
        <taxon>Pseudomonadales</taxon>
        <taxon>Pseudomonadaceae</taxon>
        <taxon>Pseudomonas</taxon>
    </lineage>
</organism>
<name>A0A411MLT0_9PSED</name>
<evidence type="ECO:0000256" key="4">
    <source>
        <dbReference type="ARBA" id="ARBA00023026"/>
    </source>
</evidence>
<dbReference type="OrthoDB" id="6507315at2"/>
<dbReference type="InterPro" id="IPR036708">
    <property type="entry name" value="BipD-like_sf"/>
</dbReference>
<dbReference type="EMBL" id="CP035952">
    <property type="protein sequence ID" value="QBF27712.1"/>
    <property type="molecule type" value="Genomic_DNA"/>
</dbReference>
<proteinExistence type="inferred from homology"/>
<dbReference type="GO" id="GO:0005576">
    <property type="term" value="C:extracellular region"/>
    <property type="evidence" value="ECO:0007669"/>
    <property type="project" value="UniProtKB-SubCell"/>
</dbReference>
<dbReference type="Proteomes" id="UP000291130">
    <property type="component" value="Chromosome"/>
</dbReference>
<keyword evidence="5" id="KW-0175">Coiled coil</keyword>
<dbReference type="InterPro" id="IPR009483">
    <property type="entry name" value="IpaD/BipD/SipD"/>
</dbReference>